<dbReference type="InterPro" id="IPR052016">
    <property type="entry name" value="Bact_Sigma-Reg"/>
</dbReference>
<dbReference type="GO" id="GO:0016791">
    <property type="term" value="F:phosphatase activity"/>
    <property type="evidence" value="ECO:0007669"/>
    <property type="project" value="TreeGrafter"/>
</dbReference>
<organism evidence="3 4">
    <name type="scientific">Cyanobium usitatum str. Tous</name>
    <dbReference type="NCBI Taxonomy" id="2116684"/>
    <lineage>
        <taxon>Bacteria</taxon>
        <taxon>Bacillati</taxon>
        <taxon>Cyanobacteriota</taxon>
        <taxon>Cyanophyceae</taxon>
        <taxon>Synechococcales</taxon>
        <taxon>Prochlorococcaceae</taxon>
        <taxon>Cyanobium</taxon>
    </lineage>
</organism>
<gene>
    <name evidence="3" type="ORF">C7K55_09660</name>
</gene>
<dbReference type="InterPro" id="IPR001932">
    <property type="entry name" value="PPM-type_phosphatase-like_dom"/>
</dbReference>
<dbReference type="PANTHER" id="PTHR43156:SF2">
    <property type="entry name" value="STAGE II SPORULATION PROTEIN E"/>
    <property type="match status" value="1"/>
</dbReference>
<accession>A0A2P7MTY3</accession>
<sequence length="463" mass="51412">MSNKPPPHPVSPQGPALLSAAASLRQLLDSLSREQRRNQELLASLAFALRSFTNLGRFLELVPLVAARLVEAEGAVLVVFHEDGRLWREYLQATPAEPCAELVRQLAALVDGDLAALSGDAAVAALLDQRVGRLLGEAQVVATSVVSRSLQRGRLYIFSNRQGFAWSEVHRRHLQLVADLAAVALENEALLQTMRRHERLDRQLSIGAEIQAQLLPDHCPVIDGVELAARCRPAFQVGGDYYDFIPTRPQLLGRRREQARWALVMGDVMGKGVPASLLMTMLRGMLRAEVLSGHSPERILHDLNQLAQEDLAQSHRFVTLFYSDYDPRTHLLRYANAAHNPPLIWRRQRNQVERLDAPGLLIGLQSEADYGLEQIVLEPGDVLLYYTDGVTEATGFSGERFDEERLVLQLQAACRSGIGAQGILDQLFARLDRFVGADRQLDDDASMVVLKVKEELMLPSLPS</sequence>
<reference evidence="3 4" key="1">
    <citation type="journal article" date="2018" name="Environ. Microbiol.">
        <title>Ecological and genomic features of two widespread freshwater picocyanobacteria.</title>
        <authorList>
            <person name="Cabello-Yeves P.J."/>
            <person name="Picazo A."/>
            <person name="Camacho A."/>
            <person name="Callieri C."/>
            <person name="Rosselli R."/>
            <person name="Roda-Garcia J.J."/>
            <person name="Coutinho F.H."/>
            <person name="Rodriguez-Valera F."/>
        </authorList>
    </citation>
    <scope>NUCLEOTIDE SEQUENCE [LARGE SCALE GENOMIC DNA]</scope>
    <source>
        <strain evidence="3 4">Tous</strain>
    </source>
</reference>
<keyword evidence="4" id="KW-1185">Reference proteome</keyword>
<name>A0A2P7MTY3_9CYAN</name>
<proteinExistence type="predicted"/>
<dbReference type="InterPro" id="IPR029016">
    <property type="entry name" value="GAF-like_dom_sf"/>
</dbReference>
<dbReference type="SUPFAM" id="SSF81606">
    <property type="entry name" value="PP2C-like"/>
    <property type="match status" value="1"/>
</dbReference>
<dbReference type="RefSeq" id="WP_106632518.1">
    <property type="nucleotide sequence ID" value="NZ_PXXO01000010.1"/>
</dbReference>
<protein>
    <submittedName>
        <fullName evidence="3">Serine/threonine protein phosphatase</fullName>
    </submittedName>
</protein>
<dbReference type="SMART" id="SM00331">
    <property type="entry name" value="PP2C_SIG"/>
    <property type="match status" value="1"/>
</dbReference>
<comment type="caution">
    <text evidence="3">The sequence shown here is derived from an EMBL/GenBank/DDBJ whole genome shotgun (WGS) entry which is preliminary data.</text>
</comment>
<dbReference type="PANTHER" id="PTHR43156">
    <property type="entry name" value="STAGE II SPORULATION PROTEIN E-RELATED"/>
    <property type="match status" value="1"/>
</dbReference>
<dbReference type="AlphaFoldDB" id="A0A2P7MTY3"/>
<evidence type="ECO:0000313" key="3">
    <source>
        <dbReference type="EMBL" id="PSJ04708.1"/>
    </source>
</evidence>
<dbReference type="Gene3D" id="3.60.40.10">
    <property type="entry name" value="PPM-type phosphatase domain"/>
    <property type="match status" value="1"/>
</dbReference>
<dbReference type="OrthoDB" id="311592at2"/>
<dbReference type="EMBL" id="PXXO01000010">
    <property type="protein sequence ID" value="PSJ04708.1"/>
    <property type="molecule type" value="Genomic_DNA"/>
</dbReference>
<keyword evidence="1" id="KW-0378">Hydrolase</keyword>
<dbReference type="Pfam" id="PF07228">
    <property type="entry name" value="SpoIIE"/>
    <property type="match status" value="1"/>
</dbReference>
<feature type="domain" description="PPM-type phosphatase" evidence="2">
    <location>
        <begin position="222"/>
        <end position="452"/>
    </location>
</feature>
<dbReference type="Proteomes" id="UP000243002">
    <property type="component" value="Unassembled WGS sequence"/>
</dbReference>
<evidence type="ECO:0000313" key="4">
    <source>
        <dbReference type="Proteomes" id="UP000243002"/>
    </source>
</evidence>
<dbReference type="SUPFAM" id="SSF55781">
    <property type="entry name" value="GAF domain-like"/>
    <property type="match status" value="1"/>
</dbReference>
<dbReference type="Gene3D" id="3.30.450.40">
    <property type="match status" value="1"/>
</dbReference>
<dbReference type="InterPro" id="IPR036457">
    <property type="entry name" value="PPM-type-like_dom_sf"/>
</dbReference>
<evidence type="ECO:0000256" key="1">
    <source>
        <dbReference type="ARBA" id="ARBA00022801"/>
    </source>
</evidence>
<evidence type="ECO:0000259" key="2">
    <source>
        <dbReference type="SMART" id="SM00331"/>
    </source>
</evidence>